<dbReference type="PANTHER" id="PTHR34717">
    <property type="entry name" value="EG:BACR7A4.20 PROTEIN"/>
    <property type="match status" value="1"/>
</dbReference>
<feature type="signal peptide" evidence="1">
    <location>
        <begin position="1"/>
        <end position="19"/>
    </location>
</feature>
<name>A0AAV8XKI1_9CUCU</name>
<organism evidence="2 3">
    <name type="scientific">Aromia moschata</name>
    <dbReference type="NCBI Taxonomy" id="1265417"/>
    <lineage>
        <taxon>Eukaryota</taxon>
        <taxon>Metazoa</taxon>
        <taxon>Ecdysozoa</taxon>
        <taxon>Arthropoda</taxon>
        <taxon>Hexapoda</taxon>
        <taxon>Insecta</taxon>
        <taxon>Pterygota</taxon>
        <taxon>Neoptera</taxon>
        <taxon>Endopterygota</taxon>
        <taxon>Coleoptera</taxon>
        <taxon>Polyphaga</taxon>
        <taxon>Cucujiformia</taxon>
        <taxon>Chrysomeloidea</taxon>
        <taxon>Cerambycidae</taxon>
        <taxon>Cerambycinae</taxon>
        <taxon>Callichromatini</taxon>
        <taxon>Aromia</taxon>
    </lineage>
</organism>
<keyword evidence="3" id="KW-1185">Reference proteome</keyword>
<dbReference type="AlphaFoldDB" id="A0AAV8XKI1"/>
<keyword evidence="1" id="KW-0732">Signal</keyword>
<feature type="chain" id="PRO_5043664540" evidence="1">
    <location>
        <begin position="20"/>
        <end position="128"/>
    </location>
</feature>
<dbReference type="EMBL" id="JAPWTK010000516">
    <property type="protein sequence ID" value="KAJ8938967.1"/>
    <property type="molecule type" value="Genomic_DNA"/>
</dbReference>
<dbReference type="Proteomes" id="UP001162162">
    <property type="component" value="Unassembled WGS sequence"/>
</dbReference>
<protein>
    <submittedName>
        <fullName evidence="2">Uncharacterized protein</fullName>
    </submittedName>
</protein>
<proteinExistence type="predicted"/>
<evidence type="ECO:0000313" key="3">
    <source>
        <dbReference type="Proteomes" id="UP001162162"/>
    </source>
</evidence>
<accession>A0AAV8XKI1</accession>
<dbReference type="PANTHER" id="PTHR34717:SF1">
    <property type="entry name" value="EG:BACR7A4.20 PROTEIN"/>
    <property type="match status" value="1"/>
</dbReference>
<sequence>MAICSFIISLLIIIIAVYSLKHSKKPEPKKIFGIYNQPGKWYCVKYFLFLLLLEVRRLKYRVFGKSFIHKESKLEKLQPLSSHNLACDAVFFQAVSQDGIYICGGTERRHEAKINGLFYIVVRYLRVQ</sequence>
<gene>
    <name evidence="2" type="ORF">NQ318_005208</name>
</gene>
<reference evidence="2" key="1">
    <citation type="journal article" date="2023" name="Insect Mol. Biol.">
        <title>Genome sequencing provides insights into the evolution of gene families encoding plant cell wall-degrading enzymes in longhorned beetles.</title>
        <authorList>
            <person name="Shin N.R."/>
            <person name="Okamura Y."/>
            <person name="Kirsch R."/>
            <person name="Pauchet Y."/>
        </authorList>
    </citation>
    <scope>NUCLEOTIDE SEQUENCE</scope>
    <source>
        <strain evidence="2">AMC_N1</strain>
    </source>
</reference>
<evidence type="ECO:0000313" key="2">
    <source>
        <dbReference type="EMBL" id="KAJ8938967.1"/>
    </source>
</evidence>
<evidence type="ECO:0000256" key="1">
    <source>
        <dbReference type="SAM" id="SignalP"/>
    </source>
</evidence>
<comment type="caution">
    <text evidence="2">The sequence shown here is derived from an EMBL/GenBank/DDBJ whole genome shotgun (WGS) entry which is preliminary data.</text>
</comment>